<keyword evidence="5 7" id="KW-0573">Peptidoglycan synthesis</keyword>
<dbReference type="GO" id="GO:0008360">
    <property type="term" value="P:regulation of cell shape"/>
    <property type="evidence" value="ECO:0007669"/>
    <property type="project" value="UniProtKB-UniRule"/>
</dbReference>
<comment type="similarity">
    <text evidence="2">Belongs to the YkuD family.</text>
</comment>
<evidence type="ECO:0000313" key="9">
    <source>
        <dbReference type="EMBL" id="KFI27958.1"/>
    </source>
</evidence>
<evidence type="ECO:0000256" key="3">
    <source>
        <dbReference type="ARBA" id="ARBA00022679"/>
    </source>
</evidence>
<keyword evidence="6 7" id="KW-0961">Cell wall biogenesis/degradation</keyword>
<dbReference type="STRING" id="195105.CN97_20165"/>
<sequence>MTGDLVLTPTGLRYGRRLMPCTIGRGGIVADKREGDGGTPVGRHEIVAMLYRPDRIDRRQLPRWAVPIRPGDLWSDDVADPDYNQLVAAPHGWSHESLRRPDPLYDLVLVTDWNWPDAVPGRGSAIFLHSWRRPGAPTAGCIGLSRHNLLWLARRLKPRTALRVPDQPWGLRAPKRAEPTRT</sequence>
<evidence type="ECO:0000256" key="5">
    <source>
        <dbReference type="ARBA" id="ARBA00022984"/>
    </source>
</evidence>
<keyword evidence="4 7" id="KW-0133">Cell shape</keyword>
<dbReference type="Pfam" id="PF03734">
    <property type="entry name" value="YkuD"/>
    <property type="match status" value="1"/>
</dbReference>
<feature type="active site" description="Nucleophile" evidence="7">
    <location>
        <position position="141"/>
    </location>
</feature>
<dbReference type="InterPro" id="IPR038063">
    <property type="entry name" value="Transpep_catalytic_dom"/>
</dbReference>
<dbReference type="eggNOG" id="COG3786">
    <property type="taxonomic scope" value="Bacteria"/>
</dbReference>
<keyword evidence="3" id="KW-0808">Transferase</keyword>
<dbReference type="GO" id="GO:0009252">
    <property type="term" value="P:peptidoglycan biosynthetic process"/>
    <property type="evidence" value="ECO:0007669"/>
    <property type="project" value="UniProtKB-UniPathway"/>
</dbReference>
<dbReference type="GO" id="GO:0004180">
    <property type="term" value="F:carboxypeptidase activity"/>
    <property type="evidence" value="ECO:0007669"/>
    <property type="project" value="UniProtKB-ARBA"/>
</dbReference>
<dbReference type="CDD" id="cd16913">
    <property type="entry name" value="YkuD_like"/>
    <property type="match status" value="1"/>
</dbReference>
<organism evidence="9 10">
    <name type="scientific">Haematobacter massiliensis</name>
    <dbReference type="NCBI Taxonomy" id="195105"/>
    <lineage>
        <taxon>Bacteria</taxon>
        <taxon>Pseudomonadati</taxon>
        <taxon>Pseudomonadota</taxon>
        <taxon>Alphaproteobacteria</taxon>
        <taxon>Rhodobacterales</taxon>
        <taxon>Paracoccaceae</taxon>
        <taxon>Haematobacter</taxon>
    </lineage>
</organism>
<dbReference type="GO" id="GO:0071555">
    <property type="term" value="P:cell wall organization"/>
    <property type="evidence" value="ECO:0007669"/>
    <property type="project" value="UniProtKB-UniRule"/>
</dbReference>
<accession>A0A086Y108</accession>
<dbReference type="InterPro" id="IPR005490">
    <property type="entry name" value="LD_TPept_cat_dom"/>
</dbReference>
<comment type="caution">
    <text evidence="9">The sequence shown here is derived from an EMBL/GenBank/DDBJ whole genome shotgun (WGS) entry which is preliminary data.</text>
</comment>
<evidence type="ECO:0000256" key="1">
    <source>
        <dbReference type="ARBA" id="ARBA00004752"/>
    </source>
</evidence>
<name>A0A086Y108_9RHOB</name>
<dbReference type="PROSITE" id="PS52029">
    <property type="entry name" value="LD_TPASE"/>
    <property type="match status" value="1"/>
</dbReference>
<evidence type="ECO:0000313" key="10">
    <source>
        <dbReference type="Proteomes" id="UP000028826"/>
    </source>
</evidence>
<dbReference type="EMBL" id="JGYG01000009">
    <property type="protein sequence ID" value="KFI27958.1"/>
    <property type="molecule type" value="Genomic_DNA"/>
</dbReference>
<dbReference type="AlphaFoldDB" id="A0A086Y108"/>
<dbReference type="GO" id="GO:0016740">
    <property type="term" value="F:transferase activity"/>
    <property type="evidence" value="ECO:0007669"/>
    <property type="project" value="UniProtKB-KW"/>
</dbReference>
<dbReference type="SUPFAM" id="SSF141523">
    <property type="entry name" value="L,D-transpeptidase catalytic domain-like"/>
    <property type="match status" value="1"/>
</dbReference>
<evidence type="ECO:0000256" key="6">
    <source>
        <dbReference type="ARBA" id="ARBA00023316"/>
    </source>
</evidence>
<evidence type="ECO:0000256" key="7">
    <source>
        <dbReference type="PROSITE-ProRule" id="PRU01373"/>
    </source>
</evidence>
<dbReference type="PANTHER" id="PTHR38589:SF1">
    <property type="entry name" value="BLR0621 PROTEIN"/>
    <property type="match status" value="1"/>
</dbReference>
<dbReference type="UniPathway" id="UPA00219"/>
<proteinExistence type="inferred from homology"/>
<gene>
    <name evidence="9" type="ORF">CN97_20165</name>
</gene>
<dbReference type="Proteomes" id="UP000028826">
    <property type="component" value="Unassembled WGS sequence"/>
</dbReference>
<evidence type="ECO:0000256" key="2">
    <source>
        <dbReference type="ARBA" id="ARBA00005992"/>
    </source>
</evidence>
<protein>
    <recommendedName>
        <fullName evidence="8">L,D-TPase catalytic domain-containing protein</fullName>
    </recommendedName>
</protein>
<feature type="active site" description="Proton donor/acceptor" evidence="7">
    <location>
        <position position="129"/>
    </location>
</feature>
<evidence type="ECO:0000256" key="4">
    <source>
        <dbReference type="ARBA" id="ARBA00022960"/>
    </source>
</evidence>
<keyword evidence="10" id="KW-1185">Reference proteome</keyword>
<feature type="domain" description="L,D-TPase catalytic" evidence="8">
    <location>
        <begin position="1"/>
        <end position="165"/>
    </location>
</feature>
<evidence type="ECO:0000259" key="8">
    <source>
        <dbReference type="PROSITE" id="PS52029"/>
    </source>
</evidence>
<reference evidence="9 10" key="1">
    <citation type="submission" date="2014-03" db="EMBL/GenBank/DDBJ databases">
        <title>Genome of Haematobacter massiliensis CCUG 47968.</title>
        <authorList>
            <person name="Wang D."/>
            <person name="Wang G."/>
        </authorList>
    </citation>
    <scope>NUCLEOTIDE SEQUENCE [LARGE SCALE GENOMIC DNA]</scope>
    <source>
        <strain evidence="9 10">CCUG 47968</strain>
    </source>
</reference>
<dbReference type="PANTHER" id="PTHR38589">
    <property type="entry name" value="BLR0621 PROTEIN"/>
    <property type="match status" value="1"/>
</dbReference>
<comment type="pathway">
    <text evidence="1 7">Cell wall biogenesis; peptidoglycan biosynthesis.</text>
</comment>